<dbReference type="Proteomes" id="UP000700596">
    <property type="component" value="Unassembled WGS sequence"/>
</dbReference>
<dbReference type="AlphaFoldDB" id="A0A9P9DB80"/>
<feature type="compositionally biased region" description="Low complexity" evidence="1">
    <location>
        <begin position="97"/>
        <end position="110"/>
    </location>
</feature>
<feature type="compositionally biased region" description="Basic residues" evidence="1">
    <location>
        <begin position="127"/>
        <end position="139"/>
    </location>
</feature>
<evidence type="ECO:0000313" key="2">
    <source>
        <dbReference type="EMBL" id="KAH7115974.1"/>
    </source>
</evidence>
<feature type="compositionally biased region" description="Basic residues" evidence="1">
    <location>
        <begin position="53"/>
        <end position="62"/>
    </location>
</feature>
<dbReference type="EMBL" id="JAGMWT010000015">
    <property type="protein sequence ID" value="KAH7115974.1"/>
    <property type="molecule type" value="Genomic_DNA"/>
</dbReference>
<evidence type="ECO:0000313" key="3">
    <source>
        <dbReference type="Proteomes" id="UP000700596"/>
    </source>
</evidence>
<feature type="compositionally biased region" description="Basic and acidic residues" evidence="1">
    <location>
        <begin position="38"/>
        <end position="52"/>
    </location>
</feature>
<evidence type="ECO:0000256" key="1">
    <source>
        <dbReference type="SAM" id="MobiDB-lite"/>
    </source>
</evidence>
<name>A0A9P9DB80_9PLEO</name>
<sequence>MPRGAYDMTNGNISGVLAWIEADNLIKETERALQQAAEDAKAKAAAHEVQKERARKNYHLRKAAAAVAAGKPGPPTSGRSTAGAGLKRGPGRPPKNPGLKKTSSSAAPVAAGGGISGAVSSFGRGRGQAHGHAFSHAHGHSYGTMQPPFHPTYPSSTSALASEAAFGPDAFTDYSFTSATYRGEPSGTYSRGKGKGKAREVIKEEEMELEDEFILNSIEDDEDGEYEFDEEDEEEDDEEFEELVGKRVRTRRLADN</sequence>
<organism evidence="2 3">
    <name type="scientific">Dendryphion nanum</name>
    <dbReference type="NCBI Taxonomy" id="256645"/>
    <lineage>
        <taxon>Eukaryota</taxon>
        <taxon>Fungi</taxon>
        <taxon>Dikarya</taxon>
        <taxon>Ascomycota</taxon>
        <taxon>Pezizomycotina</taxon>
        <taxon>Dothideomycetes</taxon>
        <taxon>Pleosporomycetidae</taxon>
        <taxon>Pleosporales</taxon>
        <taxon>Torulaceae</taxon>
        <taxon>Dendryphion</taxon>
    </lineage>
</organism>
<comment type="caution">
    <text evidence="2">The sequence shown here is derived from an EMBL/GenBank/DDBJ whole genome shotgun (WGS) entry which is preliminary data.</text>
</comment>
<feature type="region of interest" description="Disordered" evidence="1">
    <location>
        <begin position="178"/>
        <end position="198"/>
    </location>
</feature>
<protein>
    <submittedName>
        <fullName evidence="2">Uncharacterized protein</fullName>
    </submittedName>
</protein>
<feature type="compositionally biased region" description="Acidic residues" evidence="1">
    <location>
        <begin position="216"/>
        <end position="242"/>
    </location>
</feature>
<accession>A0A9P9DB80</accession>
<gene>
    <name evidence="2" type="ORF">B0J11DRAFT_584017</name>
</gene>
<proteinExistence type="predicted"/>
<feature type="region of interest" description="Disordered" evidence="1">
    <location>
        <begin position="38"/>
        <end position="156"/>
    </location>
</feature>
<keyword evidence="3" id="KW-1185">Reference proteome</keyword>
<reference evidence="2" key="1">
    <citation type="journal article" date="2021" name="Nat. Commun.">
        <title>Genetic determinants of endophytism in the Arabidopsis root mycobiome.</title>
        <authorList>
            <person name="Mesny F."/>
            <person name="Miyauchi S."/>
            <person name="Thiergart T."/>
            <person name="Pickel B."/>
            <person name="Atanasova L."/>
            <person name="Karlsson M."/>
            <person name="Huettel B."/>
            <person name="Barry K.W."/>
            <person name="Haridas S."/>
            <person name="Chen C."/>
            <person name="Bauer D."/>
            <person name="Andreopoulos W."/>
            <person name="Pangilinan J."/>
            <person name="LaButti K."/>
            <person name="Riley R."/>
            <person name="Lipzen A."/>
            <person name="Clum A."/>
            <person name="Drula E."/>
            <person name="Henrissat B."/>
            <person name="Kohler A."/>
            <person name="Grigoriev I.V."/>
            <person name="Martin F.M."/>
            <person name="Hacquard S."/>
        </authorList>
    </citation>
    <scope>NUCLEOTIDE SEQUENCE</scope>
    <source>
        <strain evidence="2">MPI-CAGE-CH-0243</strain>
    </source>
</reference>
<feature type="region of interest" description="Disordered" evidence="1">
    <location>
        <begin position="216"/>
        <end position="243"/>
    </location>
</feature>